<sequence length="155" mass="18252">MSRALKKVQAFTLHEMLVVLLITALVVGMAFSVLRLVQVQMNGISSNYERNTEMRLLRQRLWMDFNAHDRIWYKNQDRNLLLVNGISEINYRFQEDMVVRELDTFHIKINELNPYFGAGSVDEGEIDAMDLFIGEKDRTRIFIYKRNAATSYINR</sequence>
<evidence type="ECO:0008006" key="3">
    <source>
        <dbReference type="Google" id="ProtNLM"/>
    </source>
</evidence>
<protein>
    <recommendedName>
        <fullName evidence="3">Prepilin-type N-terminal cleavage/methylation domain-containing protein</fullName>
    </recommendedName>
</protein>
<keyword evidence="2" id="KW-1185">Reference proteome</keyword>
<dbReference type="EMBL" id="WYET01000003">
    <property type="protein sequence ID" value="NVN18069.1"/>
    <property type="molecule type" value="Genomic_DNA"/>
</dbReference>
<name>A0A850NDX8_9FLAO</name>
<reference evidence="1 2" key="1">
    <citation type="submission" date="2020-01" db="EMBL/GenBank/DDBJ databases">
        <title>Draft Genome Analysis of Muricauda sp. HICW Isolated from coastal seawater of PR China.</title>
        <authorList>
            <person name="Chen M.-X."/>
        </authorList>
    </citation>
    <scope>NUCLEOTIDE SEQUENCE [LARGE SCALE GENOMIC DNA]</scope>
    <source>
        <strain evidence="1 2">HICW</strain>
    </source>
</reference>
<evidence type="ECO:0000313" key="1">
    <source>
        <dbReference type="EMBL" id="NVN18069.1"/>
    </source>
</evidence>
<evidence type="ECO:0000313" key="2">
    <source>
        <dbReference type="Proteomes" id="UP000558089"/>
    </source>
</evidence>
<proteinExistence type="predicted"/>
<dbReference type="AlphaFoldDB" id="A0A850NDX8"/>
<gene>
    <name evidence="1" type="ORF">GUA46_06935</name>
</gene>
<dbReference type="RefSeq" id="WP_176619871.1">
    <property type="nucleotide sequence ID" value="NZ_WYET01000003.1"/>
</dbReference>
<comment type="caution">
    <text evidence="1">The sequence shown here is derived from an EMBL/GenBank/DDBJ whole genome shotgun (WGS) entry which is preliminary data.</text>
</comment>
<dbReference type="Pfam" id="PF07963">
    <property type="entry name" value="N_methyl"/>
    <property type="match status" value="1"/>
</dbReference>
<organism evidence="1 2">
    <name type="scientific">Flagellimonas chongwuensis</name>
    <dbReference type="NCBI Taxonomy" id="2697365"/>
    <lineage>
        <taxon>Bacteria</taxon>
        <taxon>Pseudomonadati</taxon>
        <taxon>Bacteroidota</taxon>
        <taxon>Flavobacteriia</taxon>
        <taxon>Flavobacteriales</taxon>
        <taxon>Flavobacteriaceae</taxon>
        <taxon>Flagellimonas</taxon>
    </lineage>
</organism>
<dbReference type="Proteomes" id="UP000558089">
    <property type="component" value="Unassembled WGS sequence"/>
</dbReference>
<dbReference type="InterPro" id="IPR012902">
    <property type="entry name" value="N_methyl_site"/>
</dbReference>
<accession>A0A850NDX8</accession>